<reference evidence="15" key="2">
    <citation type="submission" date="2021-01" db="EMBL/GenBank/DDBJ databases">
        <authorList>
            <person name="Schikora-Tamarit M.A."/>
        </authorList>
    </citation>
    <scope>NUCLEOTIDE SEQUENCE</scope>
    <source>
        <strain evidence="15">CBS2887</strain>
    </source>
</reference>
<dbReference type="PANTHER" id="PTHR46529">
    <property type="entry name" value="TRNA WYBUTOSINE-SYNTHESIZING PROTEIN 4"/>
    <property type="match status" value="1"/>
</dbReference>
<sequence length="744" mass="84361">MDQLNSVNTASNESVPQEKPIAQQTKLKTKKELTPEQLLKQQRKILKDQRRKQFHDISIQGTNDYSIVSKRSVEKLYTANSAKSNIPHYFQHFVKKHARRSPAINRGYWTRMESIKRTSYEIIHQSVKQGMKCVVINLGAGYDPLAFQYLDAKNPDNLDLNGMVRFIDVDYPDLNKIKIDMIRQSEELCQIIGAEEQSKTDKDQTVPGVELHTKNYTVLSCDLKNIDLFTKQLQSLNLDDPQIAKIYIAEVSIAYMLPDHSDAVIKATSQFANSHFLCLEQIMPSGDRHPFARTMLFHFNKLNSPIQTVPKYHSLALQIQRFQKLGYDVTTEAQDLNTFWRCLDDETKKRVWDVESFDEWEEFIVFGQHYLILHASNVQMKLLDQDVPTYKNQGESQPESEPQFKFQIQQTTEERKHQASTILKDNTILTNGGASISRLNTTLTSNPTAFILAHSNEDQPTLQPQARLSHTLTAINENKILLVGGRTAPGRSLTETWTLTKTSTNQWDWNPFIPLPTARSRHCTFVDSKETPYIFGGLSYESTDPAFIKLNSSGDAWEPVAVTGEDIPVMMTSASIAMLGDHGVLIGGMRCEHTGDISSKMYRFVIDCEKGSVHFVSSLENDLLNRFGAHCSFISENQLLVVGGVSELFLHDQQTTIVKVDLSTNEVTPVRIEDSVWSSQTMPLLVGFQMVKLTGQTEKWWCLNGGAVCYSFGSVWNQYFGIEPCEDSDADGLENQLLEFSLVN</sequence>
<evidence type="ECO:0000256" key="1">
    <source>
        <dbReference type="ARBA" id="ARBA00001806"/>
    </source>
</evidence>
<feature type="region of interest" description="Disordered" evidence="14">
    <location>
        <begin position="389"/>
        <end position="411"/>
    </location>
</feature>
<comment type="catalytic activity">
    <reaction evidence="1">
        <text>7-[(3S)-3-amino-3-carboxypropyl]wyosine(37) in tRNA(Phe) + S-adenosyl-L-methionine = 7-[(3S)-(3-amino-3-methoxycarbonyl)propyl]wyosine(37) in tRNA(Phe) + S-adenosyl-L-homocysteine</text>
        <dbReference type="Rhea" id="RHEA:36903"/>
        <dbReference type="Rhea" id="RHEA-COMP:10379"/>
        <dbReference type="Rhea" id="RHEA-COMP:11844"/>
        <dbReference type="ChEBI" id="CHEBI:57856"/>
        <dbReference type="ChEBI" id="CHEBI:59789"/>
        <dbReference type="ChEBI" id="CHEBI:73543"/>
        <dbReference type="ChEBI" id="CHEBI:74275"/>
        <dbReference type="EC" id="2.1.1.290"/>
    </reaction>
</comment>
<dbReference type="Pfam" id="PF13418">
    <property type="entry name" value="Beta-prop_TYW4"/>
    <property type="match status" value="1"/>
</dbReference>
<dbReference type="Gene3D" id="3.40.50.150">
    <property type="entry name" value="Vaccinia Virus protein VP39"/>
    <property type="match status" value="1"/>
</dbReference>
<dbReference type="Proteomes" id="UP000774326">
    <property type="component" value="Unassembled WGS sequence"/>
</dbReference>
<dbReference type="GO" id="GO:0030488">
    <property type="term" value="P:tRNA methylation"/>
    <property type="evidence" value="ECO:0007669"/>
    <property type="project" value="TreeGrafter"/>
</dbReference>
<comment type="caution">
    <text evidence="15">The sequence shown here is derived from an EMBL/GenBank/DDBJ whole genome shotgun (WGS) entry which is preliminary data.</text>
</comment>
<keyword evidence="9" id="KW-0949">S-adenosyl-L-methionine</keyword>
<keyword evidence="8" id="KW-0808">Transferase</keyword>
<dbReference type="OrthoDB" id="47172at2759"/>
<evidence type="ECO:0000256" key="6">
    <source>
        <dbReference type="ARBA" id="ARBA00018045"/>
    </source>
</evidence>
<protein>
    <recommendedName>
        <fullName evidence="6">tRNA wybutosine-synthesizing protein 4</fullName>
        <ecNumber evidence="5">2.1.1.290</ecNumber>
        <ecNumber evidence="4">2.3.1.231</ecNumber>
    </recommendedName>
    <alternativeName>
        <fullName evidence="12">tRNA(Phe) (7-(3-amino-3-(methoxycarbonyl)propyl)wyosine(37)-N)-methoxycarbonyltransferase</fullName>
    </alternativeName>
    <alternativeName>
        <fullName evidence="11">tRNA(Phe) (7-(3-amino-3-carboxypropyl)wyosine(37)-O)-methyltransferase</fullName>
    </alternativeName>
</protein>
<feature type="region of interest" description="Disordered" evidence="14">
    <location>
        <begin position="1"/>
        <end position="34"/>
    </location>
</feature>
<dbReference type="InterPro" id="IPR015915">
    <property type="entry name" value="Kelch-typ_b-propeller"/>
</dbReference>
<gene>
    <name evidence="15" type="ORF">WICPIJ_004057</name>
</gene>
<feature type="compositionally biased region" description="Polar residues" evidence="14">
    <location>
        <begin position="1"/>
        <end position="15"/>
    </location>
</feature>
<evidence type="ECO:0000256" key="12">
    <source>
        <dbReference type="ARBA" id="ARBA00030847"/>
    </source>
</evidence>
<evidence type="ECO:0000256" key="9">
    <source>
        <dbReference type="ARBA" id="ARBA00022691"/>
    </source>
</evidence>
<evidence type="ECO:0000256" key="13">
    <source>
        <dbReference type="ARBA" id="ARBA00049250"/>
    </source>
</evidence>
<evidence type="ECO:0000256" key="4">
    <source>
        <dbReference type="ARBA" id="ARBA00012155"/>
    </source>
</evidence>
<feature type="compositionally biased region" description="Polar residues" evidence="14">
    <location>
        <begin position="390"/>
        <end position="411"/>
    </location>
</feature>
<dbReference type="AlphaFoldDB" id="A0A9P8TMF3"/>
<dbReference type="GO" id="GO:0031591">
    <property type="term" value="P:wybutosine biosynthetic process"/>
    <property type="evidence" value="ECO:0007669"/>
    <property type="project" value="TreeGrafter"/>
</dbReference>
<dbReference type="SUPFAM" id="SSF117281">
    <property type="entry name" value="Kelch motif"/>
    <property type="match status" value="1"/>
</dbReference>
<dbReference type="EC" id="2.1.1.290" evidence="5"/>
<comment type="catalytic activity">
    <reaction evidence="13">
        <text>7-[(3S)-(3-amino-3-methoxycarbonyl)propyl]wyosine(37) in tRNA(Phe) + S-adenosyl-L-methionine + CO2 = wybutosine(37) in tRNA(Phe) + S-adenosyl-L-homocysteine + 2 H(+)</text>
        <dbReference type="Rhea" id="RHEA:37119"/>
        <dbReference type="Rhea" id="RHEA-COMP:11844"/>
        <dbReference type="Rhea" id="RHEA-COMP:11847"/>
        <dbReference type="ChEBI" id="CHEBI:15378"/>
        <dbReference type="ChEBI" id="CHEBI:16526"/>
        <dbReference type="ChEBI" id="CHEBI:57856"/>
        <dbReference type="ChEBI" id="CHEBI:59789"/>
        <dbReference type="ChEBI" id="CHEBI:73544"/>
        <dbReference type="ChEBI" id="CHEBI:74275"/>
        <dbReference type="EC" id="2.3.1.231"/>
    </reaction>
</comment>
<evidence type="ECO:0000256" key="14">
    <source>
        <dbReference type="SAM" id="MobiDB-lite"/>
    </source>
</evidence>
<name>A0A9P8TMF3_WICPI</name>
<keyword evidence="16" id="KW-1185">Reference proteome</keyword>
<evidence type="ECO:0000256" key="11">
    <source>
        <dbReference type="ARBA" id="ARBA00029750"/>
    </source>
</evidence>
<dbReference type="GO" id="GO:0008175">
    <property type="term" value="F:tRNA methyltransferase activity"/>
    <property type="evidence" value="ECO:0007669"/>
    <property type="project" value="TreeGrafter"/>
</dbReference>
<evidence type="ECO:0000313" key="16">
    <source>
        <dbReference type="Proteomes" id="UP000774326"/>
    </source>
</evidence>
<dbReference type="InterPro" id="IPR007213">
    <property type="entry name" value="Ppm1/Ppm2/Tcmp"/>
</dbReference>
<evidence type="ECO:0000256" key="3">
    <source>
        <dbReference type="ARBA" id="ARBA00010703"/>
    </source>
</evidence>
<comment type="similarity">
    <text evidence="3">Belongs to the methyltransferase superfamily. LCMT family.</text>
</comment>
<evidence type="ECO:0000313" key="15">
    <source>
        <dbReference type="EMBL" id="KAH3684978.1"/>
    </source>
</evidence>
<comment type="pathway">
    <text evidence="2">tRNA modification; wybutosine-tRNA(Phe) biosynthesis.</text>
</comment>
<dbReference type="SUPFAM" id="SSF53335">
    <property type="entry name" value="S-adenosyl-L-methionine-dependent methyltransferases"/>
    <property type="match status" value="1"/>
</dbReference>
<evidence type="ECO:0000256" key="2">
    <source>
        <dbReference type="ARBA" id="ARBA00004797"/>
    </source>
</evidence>
<dbReference type="Pfam" id="PF04072">
    <property type="entry name" value="LCM"/>
    <property type="match status" value="1"/>
</dbReference>
<keyword evidence="7" id="KW-0489">Methyltransferase</keyword>
<keyword evidence="10" id="KW-0819">tRNA processing</keyword>
<dbReference type="EMBL" id="JAEUBG010002243">
    <property type="protein sequence ID" value="KAH3684978.1"/>
    <property type="molecule type" value="Genomic_DNA"/>
</dbReference>
<accession>A0A9P8TMF3</accession>
<evidence type="ECO:0000256" key="8">
    <source>
        <dbReference type="ARBA" id="ARBA00022679"/>
    </source>
</evidence>
<evidence type="ECO:0000256" key="10">
    <source>
        <dbReference type="ARBA" id="ARBA00022694"/>
    </source>
</evidence>
<reference evidence="15" key="1">
    <citation type="journal article" date="2021" name="Open Biol.">
        <title>Shared evolutionary footprints suggest mitochondrial oxidative damage underlies multiple complex I losses in fungi.</title>
        <authorList>
            <person name="Schikora-Tamarit M.A."/>
            <person name="Marcet-Houben M."/>
            <person name="Nosek J."/>
            <person name="Gabaldon T."/>
        </authorList>
    </citation>
    <scope>NUCLEOTIDE SEQUENCE</scope>
    <source>
        <strain evidence="15">CBS2887</strain>
    </source>
</reference>
<dbReference type="PANTHER" id="PTHR46529:SF1">
    <property type="entry name" value="TRNA WYBUTOSINE-SYNTHESIZING PROTEIN 4"/>
    <property type="match status" value="1"/>
</dbReference>
<dbReference type="EC" id="2.3.1.231" evidence="4"/>
<proteinExistence type="inferred from homology"/>
<dbReference type="InterPro" id="IPR029063">
    <property type="entry name" value="SAM-dependent_MTases_sf"/>
</dbReference>
<dbReference type="Gene3D" id="2.120.10.80">
    <property type="entry name" value="Kelch-type beta propeller"/>
    <property type="match status" value="1"/>
</dbReference>
<evidence type="ECO:0000256" key="5">
    <source>
        <dbReference type="ARBA" id="ARBA00012779"/>
    </source>
</evidence>
<evidence type="ECO:0000256" key="7">
    <source>
        <dbReference type="ARBA" id="ARBA00022603"/>
    </source>
</evidence>
<organism evidence="15 16">
    <name type="scientific">Wickerhamomyces pijperi</name>
    <name type="common">Yeast</name>
    <name type="synonym">Pichia pijperi</name>
    <dbReference type="NCBI Taxonomy" id="599730"/>
    <lineage>
        <taxon>Eukaryota</taxon>
        <taxon>Fungi</taxon>
        <taxon>Dikarya</taxon>
        <taxon>Ascomycota</taxon>
        <taxon>Saccharomycotina</taxon>
        <taxon>Saccharomycetes</taxon>
        <taxon>Phaffomycetales</taxon>
        <taxon>Wickerhamomycetaceae</taxon>
        <taxon>Wickerhamomyces</taxon>
    </lineage>
</organism>